<comment type="caution">
    <text evidence="2">The sequence shown here is derived from an EMBL/GenBank/DDBJ whole genome shotgun (WGS) entry which is preliminary data.</text>
</comment>
<feature type="compositionally biased region" description="Polar residues" evidence="1">
    <location>
        <begin position="102"/>
        <end position="111"/>
    </location>
</feature>
<feature type="compositionally biased region" description="Pro residues" evidence="1">
    <location>
        <begin position="63"/>
        <end position="80"/>
    </location>
</feature>
<gene>
    <name evidence="2" type="ORF">O181_030831</name>
</gene>
<keyword evidence="3" id="KW-1185">Reference proteome</keyword>
<dbReference type="EMBL" id="AVOT02010912">
    <property type="protein sequence ID" value="MBW0491116.1"/>
    <property type="molecule type" value="Genomic_DNA"/>
</dbReference>
<feature type="region of interest" description="Disordered" evidence="1">
    <location>
        <begin position="63"/>
        <end position="111"/>
    </location>
</feature>
<accession>A0A9Q3CTP6</accession>
<protein>
    <submittedName>
        <fullName evidence="2">Uncharacterized protein</fullName>
    </submittedName>
</protein>
<dbReference type="Proteomes" id="UP000765509">
    <property type="component" value="Unassembled WGS sequence"/>
</dbReference>
<evidence type="ECO:0000256" key="1">
    <source>
        <dbReference type="SAM" id="MobiDB-lite"/>
    </source>
</evidence>
<dbReference type="AlphaFoldDB" id="A0A9Q3CTP6"/>
<reference evidence="2" key="1">
    <citation type="submission" date="2021-03" db="EMBL/GenBank/DDBJ databases">
        <title>Draft genome sequence of rust myrtle Austropuccinia psidii MF-1, a brazilian biotype.</title>
        <authorList>
            <person name="Quecine M.C."/>
            <person name="Pachon D.M.R."/>
            <person name="Bonatelli M.L."/>
            <person name="Correr F.H."/>
            <person name="Franceschini L.M."/>
            <person name="Leite T.F."/>
            <person name="Margarido G.R.A."/>
            <person name="Almeida C.A."/>
            <person name="Ferrarezi J.A."/>
            <person name="Labate C.A."/>
        </authorList>
    </citation>
    <scope>NUCLEOTIDE SEQUENCE</scope>
    <source>
        <strain evidence="2">MF-1</strain>
    </source>
</reference>
<name>A0A9Q3CTP6_9BASI</name>
<evidence type="ECO:0000313" key="3">
    <source>
        <dbReference type="Proteomes" id="UP000765509"/>
    </source>
</evidence>
<sequence>MSCHAWDSKTENQTHQIPCNKTLLFLVCLVSKPHGTQWLEDLFHGKQATFPLQISTFNSSELTPPPFVEPCHPNKPPIPGPSKSSKPHEDIPTCAPEPEVALTQSLEEPFG</sequence>
<organism evidence="2 3">
    <name type="scientific">Austropuccinia psidii MF-1</name>
    <dbReference type="NCBI Taxonomy" id="1389203"/>
    <lineage>
        <taxon>Eukaryota</taxon>
        <taxon>Fungi</taxon>
        <taxon>Dikarya</taxon>
        <taxon>Basidiomycota</taxon>
        <taxon>Pucciniomycotina</taxon>
        <taxon>Pucciniomycetes</taxon>
        <taxon>Pucciniales</taxon>
        <taxon>Sphaerophragmiaceae</taxon>
        <taxon>Austropuccinia</taxon>
    </lineage>
</organism>
<proteinExistence type="predicted"/>
<evidence type="ECO:0000313" key="2">
    <source>
        <dbReference type="EMBL" id="MBW0491116.1"/>
    </source>
</evidence>